<accession>A0A8H3KYV5</accession>
<name>A0A8H3KYV5_9GLOM</name>
<protein>
    <submittedName>
        <fullName evidence="1">Uncharacterized protein</fullName>
    </submittedName>
</protein>
<comment type="caution">
    <text evidence="1">The sequence shown here is derived from an EMBL/GenBank/DDBJ whole genome shotgun (WGS) entry which is preliminary data.</text>
</comment>
<evidence type="ECO:0000313" key="2">
    <source>
        <dbReference type="Proteomes" id="UP000615446"/>
    </source>
</evidence>
<dbReference type="AlphaFoldDB" id="A0A8H3KYV5"/>
<sequence length="167" mass="19001">MCSGLKAFVLVNALYKAPGLYFDSAKFGWHKVKLCQLALSKICNRLIFSLTTASKLLSDTIPQIRHWKLYEKKLKKKPCLVYGFPTDADSGYCAKYYSKYSAKYHAHNYQMRQKYIAETGTLQLAKTSELSDETPQPTETFELSDVTLQPRIYEAPVSESDDEDMGS</sequence>
<reference evidence="1" key="1">
    <citation type="submission" date="2019-10" db="EMBL/GenBank/DDBJ databases">
        <title>Conservation and host-specific expression of non-tandemly repeated heterogenous ribosome RNA gene in arbuscular mycorrhizal fungi.</title>
        <authorList>
            <person name="Maeda T."/>
            <person name="Kobayashi Y."/>
            <person name="Nakagawa T."/>
            <person name="Ezawa T."/>
            <person name="Yamaguchi K."/>
            <person name="Bino T."/>
            <person name="Nishimoto Y."/>
            <person name="Shigenobu S."/>
            <person name="Kawaguchi M."/>
        </authorList>
    </citation>
    <scope>NUCLEOTIDE SEQUENCE</scope>
    <source>
        <strain evidence="1">HR1</strain>
    </source>
</reference>
<evidence type="ECO:0000313" key="1">
    <source>
        <dbReference type="EMBL" id="GES78548.1"/>
    </source>
</evidence>
<dbReference type="EMBL" id="BLAL01000039">
    <property type="protein sequence ID" value="GES78548.1"/>
    <property type="molecule type" value="Genomic_DNA"/>
</dbReference>
<dbReference type="Proteomes" id="UP000615446">
    <property type="component" value="Unassembled WGS sequence"/>
</dbReference>
<proteinExistence type="predicted"/>
<gene>
    <name evidence="1" type="ORF">RCL2_000585400</name>
</gene>
<organism evidence="1 2">
    <name type="scientific">Rhizophagus clarus</name>
    <dbReference type="NCBI Taxonomy" id="94130"/>
    <lineage>
        <taxon>Eukaryota</taxon>
        <taxon>Fungi</taxon>
        <taxon>Fungi incertae sedis</taxon>
        <taxon>Mucoromycota</taxon>
        <taxon>Glomeromycotina</taxon>
        <taxon>Glomeromycetes</taxon>
        <taxon>Glomerales</taxon>
        <taxon>Glomeraceae</taxon>
        <taxon>Rhizophagus</taxon>
    </lineage>
</organism>